<dbReference type="PANTHER" id="PTHR46068">
    <property type="entry name" value="PROTEIN CBG27172"/>
    <property type="match status" value="1"/>
</dbReference>
<dbReference type="AlphaFoldDB" id="A0A8S2IQI0"/>
<accession>A0A8S2IQI0</accession>
<sequence length="340" mass="39432">MKSQDLQKIVFSKYEKGDGPTKIFRDLNGGLCLKTINRWCKMIRETGAIQLSYPPVRPRTVRTVASITKVKNRLKRRKVVSSRKLSSELDISRTSVRQILKNDLGCRGYKKIVEPLLTDAHKAGRKKFTNWIRNNFRKEQTMKILFSDEKIFDTNGVYNSQNDRIWAVDRAEADKNGGIKQQQGFPQKVMVWLGVCSKGVTPLVILDTGTVDHVRYIKEVLPVALKYGNKVFGDDWTFQQDNAPAHKDEETQEWCRKHLPSFIPRERWPANSPDLNPLDYCIWDEFITAIKWNKVTSKRILIEDLKRAVKKIRQEVILESCESWTVRLSNISKNSGCYLR</sequence>
<dbReference type="PANTHER" id="PTHR46068:SF1">
    <property type="entry name" value="TRANSPOSASE IS30-LIKE HTH DOMAIN-CONTAINING PROTEIN"/>
    <property type="match status" value="1"/>
</dbReference>
<name>A0A8S2IQI0_9BILA</name>
<dbReference type="Gene3D" id="3.30.420.10">
    <property type="entry name" value="Ribonuclease H-like superfamily/Ribonuclease H"/>
    <property type="match status" value="1"/>
</dbReference>
<dbReference type="Proteomes" id="UP000682733">
    <property type="component" value="Unassembled WGS sequence"/>
</dbReference>
<dbReference type="GO" id="GO:0003676">
    <property type="term" value="F:nucleic acid binding"/>
    <property type="evidence" value="ECO:0007669"/>
    <property type="project" value="InterPro"/>
</dbReference>
<evidence type="ECO:0000313" key="1">
    <source>
        <dbReference type="EMBL" id="CAF1002766.1"/>
    </source>
</evidence>
<proteinExistence type="predicted"/>
<evidence type="ECO:0000313" key="2">
    <source>
        <dbReference type="EMBL" id="CAF3772084.1"/>
    </source>
</evidence>
<gene>
    <name evidence="1" type="ORF">OVA965_LOCUS14643</name>
    <name evidence="2" type="ORF">TMI583_LOCUS14647</name>
</gene>
<dbReference type="EMBL" id="CAJOBA010006413">
    <property type="protein sequence ID" value="CAF3772084.1"/>
    <property type="molecule type" value="Genomic_DNA"/>
</dbReference>
<dbReference type="EMBL" id="CAJNOK010006405">
    <property type="protein sequence ID" value="CAF1002766.1"/>
    <property type="molecule type" value="Genomic_DNA"/>
</dbReference>
<organism evidence="2 3">
    <name type="scientific">Didymodactylos carnosus</name>
    <dbReference type="NCBI Taxonomy" id="1234261"/>
    <lineage>
        <taxon>Eukaryota</taxon>
        <taxon>Metazoa</taxon>
        <taxon>Spiralia</taxon>
        <taxon>Gnathifera</taxon>
        <taxon>Rotifera</taxon>
        <taxon>Eurotatoria</taxon>
        <taxon>Bdelloidea</taxon>
        <taxon>Philodinida</taxon>
        <taxon>Philodinidae</taxon>
        <taxon>Didymodactylos</taxon>
    </lineage>
</organism>
<evidence type="ECO:0000313" key="3">
    <source>
        <dbReference type="Proteomes" id="UP000682733"/>
    </source>
</evidence>
<dbReference type="InterPro" id="IPR036397">
    <property type="entry name" value="RNaseH_sf"/>
</dbReference>
<dbReference type="Proteomes" id="UP000677228">
    <property type="component" value="Unassembled WGS sequence"/>
</dbReference>
<protein>
    <submittedName>
        <fullName evidence="2">Uncharacterized protein</fullName>
    </submittedName>
</protein>
<comment type="caution">
    <text evidence="2">The sequence shown here is derived from an EMBL/GenBank/DDBJ whole genome shotgun (WGS) entry which is preliminary data.</text>
</comment>
<reference evidence="2" key="1">
    <citation type="submission" date="2021-02" db="EMBL/GenBank/DDBJ databases">
        <authorList>
            <person name="Nowell W R."/>
        </authorList>
    </citation>
    <scope>NUCLEOTIDE SEQUENCE</scope>
</reference>